<keyword evidence="5" id="KW-1185">Reference proteome</keyword>
<feature type="transmembrane region" description="Helical" evidence="1">
    <location>
        <begin position="1803"/>
        <end position="1824"/>
    </location>
</feature>
<name>A0AAU9K6B4_9CILI</name>
<evidence type="ECO:0000313" key="5">
    <source>
        <dbReference type="Proteomes" id="UP001162131"/>
    </source>
</evidence>
<keyword evidence="1" id="KW-1133">Transmembrane helix</keyword>
<organism evidence="4 5">
    <name type="scientific">Blepharisma stoltei</name>
    <dbReference type="NCBI Taxonomy" id="1481888"/>
    <lineage>
        <taxon>Eukaryota</taxon>
        <taxon>Sar</taxon>
        <taxon>Alveolata</taxon>
        <taxon>Ciliophora</taxon>
        <taxon>Postciliodesmatophora</taxon>
        <taxon>Heterotrichea</taxon>
        <taxon>Heterotrichida</taxon>
        <taxon>Blepharismidae</taxon>
        <taxon>Blepharisma</taxon>
    </lineage>
</organism>
<feature type="signal peptide" evidence="2">
    <location>
        <begin position="1"/>
        <end position="18"/>
    </location>
</feature>
<dbReference type="SMART" id="SM00181">
    <property type="entry name" value="EGF"/>
    <property type="match status" value="6"/>
</dbReference>
<feature type="chain" id="PRO_5043437512" description="EGF-like domain-containing protein" evidence="2">
    <location>
        <begin position="19"/>
        <end position="1878"/>
    </location>
</feature>
<dbReference type="PANTHER" id="PTHR15332:SF175">
    <property type="entry name" value="PROPROTEIN CONVERTASE SUBTILISIN_KEXIN TYPE 5-LIKE"/>
    <property type="match status" value="1"/>
</dbReference>
<feature type="domain" description="EGF-like" evidence="3">
    <location>
        <begin position="565"/>
        <end position="601"/>
    </location>
</feature>
<dbReference type="SUPFAM" id="SSF57184">
    <property type="entry name" value="Growth factor receptor domain"/>
    <property type="match status" value="4"/>
</dbReference>
<evidence type="ECO:0000256" key="1">
    <source>
        <dbReference type="SAM" id="Phobius"/>
    </source>
</evidence>
<keyword evidence="1" id="KW-0812">Transmembrane</keyword>
<dbReference type="InterPro" id="IPR009030">
    <property type="entry name" value="Growth_fac_rcpt_cys_sf"/>
</dbReference>
<keyword evidence="1" id="KW-0472">Membrane</keyword>
<dbReference type="PANTHER" id="PTHR15332">
    <property type="entry name" value="PROPROTEIN CONVERTASE SUBTILISIN_KEXIN TYPE 5-LIKE"/>
    <property type="match status" value="1"/>
</dbReference>
<feature type="transmembrane region" description="Helical" evidence="1">
    <location>
        <begin position="1836"/>
        <end position="1858"/>
    </location>
</feature>
<feature type="transmembrane region" description="Helical" evidence="1">
    <location>
        <begin position="1771"/>
        <end position="1791"/>
    </location>
</feature>
<dbReference type="InterPro" id="IPR002859">
    <property type="entry name" value="PKD/REJ-like"/>
</dbReference>
<dbReference type="InterPro" id="IPR000742">
    <property type="entry name" value="EGF"/>
</dbReference>
<proteinExistence type="predicted"/>
<sequence>MYSLFFIFLSFWFSKIKSLPFENSTRDDQYFSNLRSNTLNLYEEGLKDQYLKKTLIDHHRSILDDLILQIYKNNSIGASRISKKFSRKLCLSNEYDDGAGACISCGTNCDQCIQDGCTQCQATFYRDINNLFNCITCDTANGQYIIDDGNCSNCSDSWCQICPNDICTACKASYYLKTQSDSSIICDTCNTNNGFYINSDTCMPCTDTKCKNCPSDACSQCKSGYLFDVNGLCDSCDLSGGFYNSSDHCVACSDSHCAACSDDVCTSCKTNYYFSISDPTICDVCNTDGFYGDSDGYCYTCADSNCEQCNAKNQCSVCKIKTNYPNSKGICETCPTNKYTNNDGIVCNDCPSGTYSDAGATSCTHSCTATDCDVCTGPDQCSKCNNLNYYFTGTACQECPAGKYSKGDGLTCSTCDDPGCLVCSGGGLYYCLSCSAPSYYLSDGRCTPCPSGKYAISSTASSCVDCGIGCSACSSLTICNTCNEPTSMSNKSDGTCFCTYSNYFMDSKNICRRCYDLCATCSSINSCDSCVLHSSLPTGSALCQCDEGYTKVGLSCEYCGSLCLTCTDSDSCKICVKHAISLEAGGCACSDGYYKYGNTCIATCSKLCSACDADHGSICTSCVGNAELIGTLCSCTANSTYNSTVNSCLCNSGYTEVNKKCVLCKNYFELSEVSDGYYNSDFSAIIVEFSKPIDTSVDPSCSNTIDPISQYKLGFVPICTWIGNSKLKIQLGKEFIIRLENLYLLGTNIVKETGNCTTNYNHLYIPLRITSDPTPRAVISGPSSFSLGCTDTNLQFSGIKSTGSLNYSMSYSWSAAISPANSALISYISGQTGSTLSINRTYFSSGTDYSLTVTLKVTNAFSYSDEISLSTLISSTPSLQVLIDAGNNDIMKSSESRTYKASVFSYCGSDSSVISWSWNYVPQAGAPSISYSSILSTSKQPNKLVINPKMLPGGYSYMFTATASITDSTGAKKSGSAYILISVISTPLVIQLSKASGTVFSDKPFEINGDKSYDPDGLSGLLTYEWLCFYPSNNTACKDRDGNQLISGAFSSSLAISSGKFTPGGSYNLTLTIKKDARTASTTISLQSLAMPANYSSYTTIGISYKTQKVSSKDSFIISAAIETQPDSVLKWTCSDSQISISPNNLSMMKLPANTFISGNSYTFQLSVTENSGIVSYQNILVNVNSGAACINGLKISPSTGKSLKTKFSLSIDGCDDKDREDFPLVYTFEDIWNGISYVLGITLENAISTYLLPGLNSLTVIVCDQLAGCSSYNQIISIGENERFLAETSLMSSYKEETSDLDRILPTVTLFASSTEIDEVLFAQMSDDMEYYIKSQNSITVKMLKSLCGAIQTFTTQDGLISQAKYEYYMDWIVSLLYDNQIPINEDSQSIFDILLTITNGYISNFNSTAGDYEKSIVKADWFLNKIVDYITKDDLPGQSSIPTASVSTSIHIGKIRNFPNVMTKRSYSFDDFKVIFPSHIPFNDTEILNFRANSYESNDEYSSLISLSYATSGTYNSFVYNSSDEELTQFNNGKYPIKIEIPYGKIPINGWACYYFNSSSSAWEPNGCVISQVTSSTVIVKVSHFSIFKLAERSPESFSCDQNLVLIYIMSVLIFIGLILTPIAYFLDKIYLRETLKTLITEETNQVTAMNLNESIKNLNDEPSQVDIDIERAEQNDRNADEINNEPNSLTTEMNDKEIKKNCITLLEGHLVLGLWIYREDFLRYQRIFVLLTVIFWEMLLEGLWFYSFEDYKSGEEDDDWSGNYKGRYFGYSILAIVLSVPIEIFMIFCFTTKRKENKKLIISAWVLGGIILSASIAGISALNVDFCNEWSGYWALSFIWGIIIEIGIVQCLWMLGRYALLVWYHQYKIEQNRNS</sequence>
<comment type="caution">
    <text evidence="4">The sequence shown here is derived from an EMBL/GenBank/DDBJ whole genome shotgun (WGS) entry which is preliminary data.</text>
</comment>
<feature type="transmembrane region" description="Helical" evidence="1">
    <location>
        <begin position="1607"/>
        <end position="1629"/>
    </location>
</feature>
<dbReference type="Gene3D" id="2.10.220.10">
    <property type="entry name" value="Hormone Receptor, Insulin-like Growth Factor Receptor 1, Chain A, domain 2"/>
    <property type="match status" value="2"/>
</dbReference>
<dbReference type="EMBL" id="CAJZBQ010000054">
    <property type="protein sequence ID" value="CAG9332443.1"/>
    <property type="molecule type" value="Genomic_DNA"/>
</dbReference>
<feature type="transmembrane region" description="Helical" evidence="1">
    <location>
        <begin position="1730"/>
        <end position="1751"/>
    </location>
</feature>
<evidence type="ECO:0000256" key="2">
    <source>
        <dbReference type="SAM" id="SignalP"/>
    </source>
</evidence>
<feature type="domain" description="EGF-like" evidence="3">
    <location>
        <begin position="520"/>
        <end position="557"/>
    </location>
</feature>
<feature type="domain" description="EGF-like" evidence="3">
    <location>
        <begin position="317"/>
        <end position="364"/>
    </location>
</feature>
<dbReference type="Proteomes" id="UP001162131">
    <property type="component" value="Unassembled WGS sequence"/>
</dbReference>
<feature type="domain" description="EGF-like" evidence="3">
    <location>
        <begin position="414"/>
        <end position="447"/>
    </location>
</feature>
<gene>
    <name evidence="4" type="ORF">BSTOLATCC_MIC55889</name>
</gene>
<evidence type="ECO:0000259" key="3">
    <source>
        <dbReference type="SMART" id="SM00181"/>
    </source>
</evidence>
<protein>
    <recommendedName>
        <fullName evidence="3">EGF-like domain-containing protein</fullName>
    </recommendedName>
</protein>
<dbReference type="SMART" id="SM01411">
    <property type="entry name" value="Ephrin_rec_like"/>
    <property type="match status" value="4"/>
</dbReference>
<feature type="domain" description="EGF-like" evidence="3">
    <location>
        <begin position="153"/>
        <end position="203"/>
    </location>
</feature>
<evidence type="ECO:0000313" key="4">
    <source>
        <dbReference type="EMBL" id="CAG9332443.1"/>
    </source>
</evidence>
<accession>A0AAU9K6B4</accession>
<keyword evidence="2" id="KW-0732">Signal</keyword>
<feature type="domain" description="EGF-like" evidence="3">
    <location>
        <begin position="610"/>
        <end position="649"/>
    </location>
</feature>
<dbReference type="Pfam" id="PF02010">
    <property type="entry name" value="REJ"/>
    <property type="match status" value="1"/>
</dbReference>
<dbReference type="SMART" id="SM00261">
    <property type="entry name" value="FU"/>
    <property type="match status" value="9"/>
</dbReference>
<reference evidence="4" key="1">
    <citation type="submission" date="2021-09" db="EMBL/GenBank/DDBJ databases">
        <authorList>
            <consortium name="AG Swart"/>
            <person name="Singh M."/>
            <person name="Singh A."/>
            <person name="Seah K."/>
            <person name="Emmerich C."/>
        </authorList>
    </citation>
    <scope>NUCLEOTIDE SEQUENCE</scope>
    <source>
        <strain evidence="4">ATCC30299</strain>
    </source>
</reference>
<dbReference type="InterPro" id="IPR006212">
    <property type="entry name" value="Furin_repeat"/>
</dbReference>